<gene>
    <name evidence="2" type="ORF">ACHAWU_007593</name>
</gene>
<sequence>MMEAPGLNIPSNVKNITEDIVQATYDIATDFLKTQYEFIFLKPEGITEAYTLGTWSFKIKPSEVRKRGTAADKARLPAETAANQPHKSKRTITPGARRQPSKIARKGSGRKSAVDDIISQDNVMNQVGV</sequence>
<evidence type="ECO:0000313" key="2">
    <source>
        <dbReference type="EMBL" id="KAL3759849.1"/>
    </source>
</evidence>
<evidence type="ECO:0000256" key="1">
    <source>
        <dbReference type="SAM" id="MobiDB-lite"/>
    </source>
</evidence>
<protein>
    <submittedName>
        <fullName evidence="2">Uncharacterized protein</fullName>
    </submittedName>
</protein>
<proteinExistence type="predicted"/>
<dbReference type="EMBL" id="JALLBG020000196">
    <property type="protein sequence ID" value="KAL3759849.1"/>
    <property type="molecule type" value="Genomic_DNA"/>
</dbReference>
<dbReference type="Proteomes" id="UP001530293">
    <property type="component" value="Unassembled WGS sequence"/>
</dbReference>
<accession>A0ABD3M731</accession>
<comment type="caution">
    <text evidence="2">The sequence shown here is derived from an EMBL/GenBank/DDBJ whole genome shotgun (WGS) entry which is preliminary data.</text>
</comment>
<dbReference type="AlphaFoldDB" id="A0ABD3M731"/>
<feature type="region of interest" description="Disordered" evidence="1">
    <location>
        <begin position="68"/>
        <end position="116"/>
    </location>
</feature>
<feature type="compositionally biased region" description="Basic residues" evidence="1">
    <location>
        <begin position="99"/>
        <end position="109"/>
    </location>
</feature>
<evidence type="ECO:0000313" key="3">
    <source>
        <dbReference type="Proteomes" id="UP001530293"/>
    </source>
</evidence>
<name>A0ABD3M731_9STRA</name>
<organism evidence="2 3">
    <name type="scientific">Discostella pseudostelligera</name>
    <dbReference type="NCBI Taxonomy" id="259834"/>
    <lineage>
        <taxon>Eukaryota</taxon>
        <taxon>Sar</taxon>
        <taxon>Stramenopiles</taxon>
        <taxon>Ochrophyta</taxon>
        <taxon>Bacillariophyta</taxon>
        <taxon>Coscinodiscophyceae</taxon>
        <taxon>Thalassiosirophycidae</taxon>
        <taxon>Stephanodiscales</taxon>
        <taxon>Stephanodiscaceae</taxon>
        <taxon>Discostella</taxon>
    </lineage>
</organism>
<reference evidence="2 3" key="1">
    <citation type="submission" date="2024-10" db="EMBL/GenBank/DDBJ databases">
        <title>Updated reference genomes for cyclostephanoid diatoms.</title>
        <authorList>
            <person name="Roberts W.R."/>
            <person name="Alverson A.J."/>
        </authorList>
    </citation>
    <scope>NUCLEOTIDE SEQUENCE [LARGE SCALE GENOMIC DNA]</scope>
    <source>
        <strain evidence="2 3">AJA232-27</strain>
    </source>
</reference>
<keyword evidence="3" id="KW-1185">Reference proteome</keyword>